<name>A0AAD8RV15_LOLMU</name>
<feature type="compositionally biased region" description="Basic and acidic residues" evidence="1">
    <location>
        <begin position="240"/>
        <end position="257"/>
    </location>
</feature>
<proteinExistence type="predicted"/>
<feature type="region of interest" description="Disordered" evidence="1">
    <location>
        <begin position="240"/>
        <end position="263"/>
    </location>
</feature>
<feature type="compositionally biased region" description="Acidic residues" evidence="1">
    <location>
        <begin position="173"/>
        <end position="187"/>
    </location>
</feature>
<feature type="region of interest" description="Disordered" evidence="1">
    <location>
        <begin position="146"/>
        <end position="204"/>
    </location>
</feature>
<feature type="compositionally biased region" description="Basic and acidic residues" evidence="1">
    <location>
        <begin position="38"/>
        <end position="83"/>
    </location>
</feature>
<evidence type="ECO:0000313" key="2">
    <source>
        <dbReference type="EMBL" id="KAK1632286.1"/>
    </source>
</evidence>
<sequence>MVEVTYPEGCQPGPSFSINMVGPGNHSGKDGDEGSCSHSKDTEEAAPRDRLHHDGKRYVTEGEYDQRRRSNYDDEGDHLAREAGRHRRHDHDEEEHERRATEKSREQDDNARHWDCPFFKHCWDSGMSRLPTIGNCPECNKKKKEAANVSVFKRLGPLPPQSKRAESPRWADLEDSEDEGQKEEEDSTTVQGGASTDSAVHKRRVQRLRGLEEAERLYLHTLRKARPDLAAKVQRALDEEGRPRRMEWRPKQKKADDETSAGTNMVLVLPTELSAPRLYDALKVDDSRRIKSEVGFYPA</sequence>
<feature type="compositionally biased region" description="Basic and acidic residues" evidence="1">
    <location>
        <begin position="96"/>
        <end position="111"/>
    </location>
</feature>
<gene>
    <name evidence="2" type="ORF">QYE76_006601</name>
</gene>
<reference evidence="2" key="1">
    <citation type="submission" date="2023-07" db="EMBL/GenBank/DDBJ databases">
        <title>A chromosome-level genome assembly of Lolium multiflorum.</title>
        <authorList>
            <person name="Chen Y."/>
            <person name="Copetti D."/>
            <person name="Kolliker R."/>
            <person name="Studer B."/>
        </authorList>
    </citation>
    <scope>NUCLEOTIDE SEQUENCE</scope>
    <source>
        <strain evidence="2">02402/16</strain>
        <tissue evidence="2">Leaf</tissue>
    </source>
</reference>
<evidence type="ECO:0000313" key="3">
    <source>
        <dbReference type="Proteomes" id="UP001231189"/>
    </source>
</evidence>
<feature type="compositionally biased region" description="Basic and acidic residues" evidence="1">
    <location>
        <begin position="163"/>
        <end position="172"/>
    </location>
</feature>
<evidence type="ECO:0000256" key="1">
    <source>
        <dbReference type="SAM" id="MobiDB-lite"/>
    </source>
</evidence>
<organism evidence="2 3">
    <name type="scientific">Lolium multiflorum</name>
    <name type="common">Italian ryegrass</name>
    <name type="synonym">Lolium perenne subsp. multiflorum</name>
    <dbReference type="NCBI Taxonomy" id="4521"/>
    <lineage>
        <taxon>Eukaryota</taxon>
        <taxon>Viridiplantae</taxon>
        <taxon>Streptophyta</taxon>
        <taxon>Embryophyta</taxon>
        <taxon>Tracheophyta</taxon>
        <taxon>Spermatophyta</taxon>
        <taxon>Magnoliopsida</taxon>
        <taxon>Liliopsida</taxon>
        <taxon>Poales</taxon>
        <taxon>Poaceae</taxon>
        <taxon>BOP clade</taxon>
        <taxon>Pooideae</taxon>
        <taxon>Poodae</taxon>
        <taxon>Poeae</taxon>
        <taxon>Poeae Chloroplast Group 2 (Poeae type)</taxon>
        <taxon>Loliodinae</taxon>
        <taxon>Loliinae</taxon>
        <taxon>Lolium</taxon>
    </lineage>
</organism>
<keyword evidence="3" id="KW-1185">Reference proteome</keyword>
<dbReference type="AlphaFoldDB" id="A0AAD8RV15"/>
<protein>
    <submittedName>
        <fullName evidence="2">Uncharacterized protein</fullName>
    </submittedName>
</protein>
<dbReference type="Proteomes" id="UP001231189">
    <property type="component" value="Unassembled WGS sequence"/>
</dbReference>
<accession>A0AAD8RV15</accession>
<feature type="region of interest" description="Disordered" evidence="1">
    <location>
        <begin position="1"/>
        <end position="111"/>
    </location>
</feature>
<dbReference type="EMBL" id="JAUUTY010000005">
    <property type="protein sequence ID" value="KAK1632286.1"/>
    <property type="molecule type" value="Genomic_DNA"/>
</dbReference>
<comment type="caution">
    <text evidence="2">The sequence shown here is derived from an EMBL/GenBank/DDBJ whole genome shotgun (WGS) entry which is preliminary data.</text>
</comment>
<feature type="compositionally biased region" description="Polar residues" evidence="1">
    <location>
        <begin position="188"/>
        <end position="198"/>
    </location>
</feature>